<reference evidence="2" key="2">
    <citation type="submission" date="2023-06" db="EMBL/GenBank/DDBJ databases">
        <authorList>
            <person name="Ma L."/>
            <person name="Liu K.-W."/>
            <person name="Li Z."/>
            <person name="Hsiao Y.-Y."/>
            <person name="Qi Y."/>
            <person name="Fu T."/>
            <person name="Tang G."/>
            <person name="Zhang D."/>
            <person name="Sun W.-H."/>
            <person name="Liu D.-K."/>
            <person name="Li Y."/>
            <person name="Chen G.-Z."/>
            <person name="Liu X.-D."/>
            <person name="Liao X.-Y."/>
            <person name="Jiang Y.-T."/>
            <person name="Yu X."/>
            <person name="Hao Y."/>
            <person name="Huang J."/>
            <person name="Zhao X.-W."/>
            <person name="Ke S."/>
            <person name="Chen Y.-Y."/>
            <person name="Wu W.-L."/>
            <person name="Hsu J.-L."/>
            <person name="Lin Y.-F."/>
            <person name="Huang M.-D."/>
            <person name="Li C.-Y."/>
            <person name="Huang L."/>
            <person name="Wang Z.-W."/>
            <person name="Zhao X."/>
            <person name="Zhong W.-Y."/>
            <person name="Peng D.-H."/>
            <person name="Ahmad S."/>
            <person name="Lan S."/>
            <person name="Zhang J.-S."/>
            <person name="Tsai W.-C."/>
            <person name="Van De Peer Y."/>
            <person name="Liu Z.-J."/>
        </authorList>
    </citation>
    <scope>NUCLEOTIDE SEQUENCE</scope>
    <source>
        <strain evidence="2">CP</strain>
        <tissue evidence="2">Leaves</tissue>
    </source>
</reference>
<dbReference type="PANTHER" id="PTHR12373:SF0">
    <property type="entry name" value="ENHANCER OF RUDIMENTARY HOMOLOG"/>
    <property type="match status" value="1"/>
</dbReference>
<dbReference type="EMBL" id="JAUJYO010000002">
    <property type="protein sequence ID" value="KAK1322887.1"/>
    <property type="molecule type" value="Genomic_DNA"/>
</dbReference>
<dbReference type="PANTHER" id="PTHR12373">
    <property type="entry name" value="ENHANCER OF RUDIMENTARY ERH"/>
    <property type="match status" value="1"/>
</dbReference>
<evidence type="ECO:0000256" key="1">
    <source>
        <dbReference type="ARBA" id="ARBA00007491"/>
    </source>
</evidence>
<comment type="similarity">
    <text evidence="1">Belongs to the E(R) family.</text>
</comment>
<dbReference type="Pfam" id="PF01133">
    <property type="entry name" value="ER"/>
    <property type="match status" value="1"/>
</dbReference>
<sequence length="96" mass="11211">MRMNSNDQAALWPKDLFNIYTEASRHTIILMQTSPNRASRTFMDYESISQAMDEQFIFAAVRELSPKVSILSSKFFLLRFFYHTRSSHTANNLNIV</sequence>
<dbReference type="InterPro" id="IPR035912">
    <property type="entry name" value="EHR_sf"/>
</dbReference>
<dbReference type="Proteomes" id="UP001180020">
    <property type="component" value="Unassembled WGS sequence"/>
</dbReference>
<protein>
    <submittedName>
        <fullName evidence="2">Uncharacterized protein</fullName>
    </submittedName>
</protein>
<reference evidence="2" key="1">
    <citation type="journal article" date="2023" name="Nat. Commun.">
        <title>Diploid and tetraploid genomes of Acorus and the evolution of monocots.</title>
        <authorList>
            <person name="Ma L."/>
            <person name="Liu K.W."/>
            <person name="Li Z."/>
            <person name="Hsiao Y.Y."/>
            <person name="Qi Y."/>
            <person name="Fu T."/>
            <person name="Tang G.D."/>
            <person name="Zhang D."/>
            <person name="Sun W.H."/>
            <person name="Liu D.K."/>
            <person name="Li Y."/>
            <person name="Chen G.Z."/>
            <person name="Liu X.D."/>
            <person name="Liao X.Y."/>
            <person name="Jiang Y.T."/>
            <person name="Yu X."/>
            <person name="Hao Y."/>
            <person name="Huang J."/>
            <person name="Zhao X.W."/>
            <person name="Ke S."/>
            <person name="Chen Y.Y."/>
            <person name="Wu W.L."/>
            <person name="Hsu J.L."/>
            <person name="Lin Y.F."/>
            <person name="Huang M.D."/>
            <person name="Li C.Y."/>
            <person name="Huang L."/>
            <person name="Wang Z.W."/>
            <person name="Zhao X."/>
            <person name="Zhong W.Y."/>
            <person name="Peng D.H."/>
            <person name="Ahmad S."/>
            <person name="Lan S."/>
            <person name="Zhang J.S."/>
            <person name="Tsai W.C."/>
            <person name="Van de Peer Y."/>
            <person name="Liu Z.J."/>
        </authorList>
    </citation>
    <scope>NUCLEOTIDE SEQUENCE</scope>
    <source>
        <strain evidence="2">CP</strain>
    </source>
</reference>
<proteinExistence type="inferred from homology"/>
<dbReference type="SUPFAM" id="SSF143875">
    <property type="entry name" value="ERH-like"/>
    <property type="match status" value="1"/>
</dbReference>
<dbReference type="Gene3D" id="3.30.2260.10">
    <property type="entry name" value="Enhancer of rudimentary"/>
    <property type="match status" value="1"/>
</dbReference>
<dbReference type="AlphaFoldDB" id="A0AAV9FAZ2"/>
<organism evidence="2 3">
    <name type="scientific">Acorus calamus</name>
    <name type="common">Sweet flag</name>
    <dbReference type="NCBI Taxonomy" id="4465"/>
    <lineage>
        <taxon>Eukaryota</taxon>
        <taxon>Viridiplantae</taxon>
        <taxon>Streptophyta</taxon>
        <taxon>Embryophyta</taxon>
        <taxon>Tracheophyta</taxon>
        <taxon>Spermatophyta</taxon>
        <taxon>Magnoliopsida</taxon>
        <taxon>Liliopsida</taxon>
        <taxon>Acoraceae</taxon>
        <taxon>Acorus</taxon>
    </lineage>
</organism>
<keyword evidence="3" id="KW-1185">Reference proteome</keyword>
<gene>
    <name evidence="2" type="ORF">QJS10_CPA02g01349</name>
</gene>
<accession>A0AAV9FAZ2</accession>
<evidence type="ECO:0000313" key="2">
    <source>
        <dbReference type="EMBL" id="KAK1322887.1"/>
    </source>
</evidence>
<comment type="caution">
    <text evidence="2">The sequence shown here is derived from an EMBL/GenBank/DDBJ whole genome shotgun (WGS) entry which is preliminary data.</text>
</comment>
<dbReference type="InterPro" id="IPR000781">
    <property type="entry name" value="ERH"/>
</dbReference>
<name>A0AAV9FAZ2_ACOCL</name>
<evidence type="ECO:0000313" key="3">
    <source>
        <dbReference type="Proteomes" id="UP001180020"/>
    </source>
</evidence>